<evidence type="ECO:0000313" key="4">
    <source>
        <dbReference type="Proteomes" id="UP000005222"/>
    </source>
</evidence>
<proteinExistence type="predicted"/>
<gene>
    <name evidence="3" type="primary">Piso0_000979</name>
    <name evidence="2" type="ORF">GNLVRS01_PISO0C08230g</name>
    <name evidence="3" type="ORF">GNLVRS01_PISO0D08297g</name>
</gene>
<sequence>MSSCARAALRGMISRMLFVCLAKHSSVCRPRNALCSGLTDSGRLHMSGRGRLINEIGASAAETHIGSLGRTAGPAYSGKCSVIDRAALGRAGSRNSIRKVKRPAEASVSTCKRDFAPTGSPLQLLNLSSSSQTLANIRRKKDWVLLSRDFIRVSLPNSSCNVERPIERADVEVA</sequence>
<keyword evidence="4" id="KW-1185">Reference proteome</keyword>
<dbReference type="EMBL" id="FO082056">
    <property type="protein sequence ID" value="CCE78944.1"/>
    <property type="molecule type" value="Genomic_DNA"/>
</dbReference>
<dbReference type="InParanoid" id="G8YQK9"/>
<protein>
    <submittedName>
        <fullName evidence="3">Piso0_000979 protein</fullName>
    </submittedName>
</protein>
<dbReference type="EMBL" id="FO082057">
    <property type="protein sequence ID" value="CCE78358.1"/>
    <property type="molecule type" value="Genomic_DNA"/>
</dbReference>
<evidence type="ECO:0000313" key="3">
    <source>
        <dbReference type="EMBL" id="CCE78944.1"/>
    </source>
</evidence>
<evidence type="ECO:0000256" key="1">
    <source>
        <dbReference type="SAM" id="SignalP"/>
    </source>
</evidence>
<accession>G8YQK9</accession>
<dbReference type="AlphaFoldDB" id="G8YQK9"/>
<dbReference type="Proteomes" id="UP000005222">
    <property type="component" value="Chromosome C"/>
</dbReference>
<dbReference type="HOGENOM" id="CLU_1540637_0_0_1"/>
<keyword evidence="1" id="KW-0732">Signal</keyword>
<organism evidence="3 4">
    <name type="scientific">Pichia sorbitophila (strain ATCC MYA-4447 / BCRC 22081 / CBS 7064 / NBRC 10061 / NRRL Y-12695)</name>
    <name type="common">Hybrid yeast</name>
    <dbReference type="NCBI Taxonomy" id="559304"/>
    <lineage>
        <taxon>Eukaryota</taxon>
        <taxon>Fungi</taxon>
        <taxon>Dikarya</taxon>
        <taxon>Ascomycota</taxon>
        <taxon>Saccharomycotina</taxon>
        <taxon>Pichiomycetes</taxon>
        <taxon>Debaryomycetaceae</taxon>
        <taxon>Millerozyma</taxon>
    </lineage>
</organism>
<evidence type="ECO:0000313" key="2">
    <source>
        <dbReference type="EMBL" id="CCE78358.1"/>
    </source>
</evidence>
<feature type="signal peptide" evidence="1">
    <location>
        <begin position="1"/>
        <end position="22"/>
    </location>
</feature>
<reference evidence="3" key="1">
    <citation type="submission" date="2011-10" db="EMBL/GenBank/DDBJ databases">
        <authorList>
            <person name="Genoscope - CEA"/>
        </authorList>
    </citation>
    <scope>NUCLEOTIDE SEQUENCE</scope>
</reference>
<name>G8YQK9_PICSO</name>
<reference evidence="4" key="2">
    <citation type="journal article" date="2012" name="G3 (Bethesda)">
        <title>Pichia sorbitophila, an interspecies yeast hybrid reveals early steps of genome resolution following polyploidization.</title>
        <authorList>
            <person name="Leh Louis V."/>
            <person name="Despons L."/>
            <person name="Friedrich A."/>
            <person name="Martin T."/>
            <person name="Durrens P."/>
            <person name="Casaregola S."/>
            <person name="Neuveglise C."/>
            <person name="Fairhead C."/>
            <person name="Marck C."/>
            <person name="Cruz J.A."/>
            <person name="Straub M.L."/>
            <person name="Kugler V."/>
            <person name="Sacerdot C."/>
            <person name="Uzunov Z."/>
            <person name="Thierry A."/>
            <person name="Weiss S."/>
            <person name="Bleykasten C."/>
            <person name="De Montigny J."/>
            <person name="Jacques N."/>
            <person name="Jung P."/>
            <person name="Lemaire M."/>
            <person name="Mallet S."/>
            <person name="Morel G."/>
            <person name="Richard G.F."/>
            <person name="Sarkar A."/>
            <person name="Savel G."/>
            <person name="Schacherer J."/>
            <person name="Seret M.L."/>
            <person name="Talla E."/>
            <person name="Samson G."/>
            <person name="Jubin C."/>
            <person name="Poulain J."/>
            <person name="Vacherie B."/>
            <person name="Barbe V."/>
            <person name="Pelletier E."/>
            <person name="Sherman D.J."/>
            <person name="Westhof E."/>
            <person name="Weissenbach J."/>
            <person name="Baret P.V."/>
            <person name="Wincker P."/>
            <person name="Gaillardin C."/>
            <person name="Dujon B."/>
            <person name="Souciet J.L."/>
        </authorList>
    </citation>
    <scope>NUCLEOTIDE SEQUENCE [LARGE SCALE GENOMIC DNA]</scope>
    <source>
        <strain evidence="4">ATCC MYA-4447 / BCRC 22081 / CBS 7064 / NBRC 10061 / NRRL Y-12695</strain>
    </source>
</reference>
<feature type="chain" id="PRO_5007665005" evidence="1">
    <location>
        <begin position="23"/>
        <end position="174"/>
    </location>
</feature>
<dbReference type="Proteomes" id="UP000005222">
    <property type="component" value="Chromosome D"/>
</dbReference>